<dbReference type="GO" id="GO:0004714">
    <property type="term" value="F:transmembrane receptor protein tyrosine kinase activity"/>
    <property type="evidence" value="ECO:0007669"/>
    <property type="project" value="TreeGrafter"/>
</dbReference>
<dbReference type="STRING" id="1408157.A0A1J7IJH2"/>
<dbReference type="GO" id="GO:0007169">
    <property type="term" value="P:cell surface receptor protein tyrosine kinase signaling pathway"/>
    <property type="evidence" value="ECO:0007669"/>
    <property type="project" value="TreeGrafter"/>
</dbReference>
<dbReference type="InterPro" id="IPR050122">
    <property type="entry name" value="RTK"/>
</dbReference>
<evidence type="ECO:0000313" key="3">
    <source>
        <dbReference type="Proteomes" id="UP000182658"/>
    </source>
</evidence>
<dbReference type="SUPFAM" id="SSF56112">
    <property type="entry name" value="Protein kinase-like (PK-like)"/>
    <property type="match status" value="1"/>
</dbReference>
<keyword evidence="2" id="KW-0808">Transferase</keyword>
<keyword evidence="3" id="KW-1185">Reference proteome</keyword>
<evidence type="ECO:0000313" key="2">
    <source>
        <dbReference type="EMBL" id="OIW27638.1"/>
    </source>
</evidence>
<sequence>MALNPLKGRIESIAYTYFSIVYAIKGDEETVLKGEAIWLNGREYDRRPCASEAGDNLWREAHIYKILGHHDHITRCYGLEVFEGTNHAWALRLERAPHGCLRKHVVESPRPTDMKARLGMAVEFARGVAHVHSCGVVWGDLSTRNALLFDGFRVKLCDFAGALLPGVFDEITNEYEVRYCPTGPEENWPAVGTVERELYGLGTAIYEITEWKVPYGTDADEQDVEKALHRGELPQFVGDNPRSRVSETIIMFTPSGILGVVVGLILLAAPASARTWAGPVDMQKACQQQYDAGFTAGLHCNTAPCNGYDWRCYDPDKSNEYTVDVSGYCNRNYNGAYADPQGGGPYDWGCYWS</sequence>
<dbReference type="GO" id="GO:0043235">
    <property type="term" value="C:receptor complex"/>
    <property type="evidence" value="ECO:0007669"/>
    <property type="project" value="TreeGrafter"/>
</dbReference>
<dbReference type="PANTHER" id="PTHR24416">
    <property type="entry name" value="TYROSINE-PROTEIN KINASE RECEPTOR"/>
    <property type="match status" value="1"/>
</dbReference>
<dbReference type="AlphaFoldDB" id="A0A1J7IJH2"/>
<dbReference type="PROSITE" id="PS50011">
    <property type="entry name" value="PROTEIN_KINASE_DOM"/>
    <property type="match status" value="1"/>
</dbReference>
<evidence type="ECO:0000259" key="1">
    <source>
        <dbReference type="PROSITE" id="PS50011"/>
    </source>
</evidence>
<dbReference type="InterPro" id="IPR011009">
    <property type="entry name" value="Kinase-like_dom_sf"/>
</dbReference>
<dbReference type="Gene3D" id="1.10.510.10">
    <property type="entry name" value="Transferase(Phosphotransferase) domain 1"/>
    <property type="match status" value="1"/>
</dbReference>
<dbReference type="Proteomes" id="UP000182658">
    <property type="component" value="Unassembled WGS sequence"/>
</dbReference>
<dbReference type="GO" id="GO:0005886">
    <property type="term" value="C:plasma membrane"/>
    <property type="evidence" value="ECO:0007669"/>
    <property type="project" value="TreeGrafter"/>
</dbReference>
<gene>
    <name evidence="2" type="ORF">CONLIGDRAFT_716082</name>
</gene>
<keyword evidence="2" id="KW-0418">Kinase</keyword>
<feature type="domain" description="Protein kinase" evidence="1">
    <location>
        <begin position="7"/>
        <end position="353"/>
    </location>
</feature>
<dbReference type="InterPro" id="IPR001245">
    <property type="entry name" value="Ser-Thr/Tyr_kinase_cat_dom"/>
</dbReference>
<name>A0A1J7IJH2_9PEZI</name>
<dbReference type="Pfam" id="PF07714">
    <property type="entry name" value="PK_Tyr_Ser-Thr"/>
    <property type="match status" value="1"/>
</dbReference>
<dbReference type="OrthoDB" id="1668230at2759"/>
<organism evidence="2 3">
    <name type="scientific">Coniochaeta ligniaria NRRL 30616</name>
    <dbReference type="NCBI Taxonomy" id="1408157"/>
    <lineage>
        <taxon>Eukaryota</taxon>
        <taxon>Fungi</taxon>
        <taxon>Dikarya</taxon>
        <taxon>Ascomycota</taxon>
        <taxon>Pezizomycotina</taxon>
        <taxon>Sordariomycetes</taxon>
        <taxon>Sordariomycetidae</taxon>
        <taxon>Coniochaetales</taxon>
        <taxon>Coniochaetaceae</taxon>
        <taxon>Coniochaeta</taxon>
    </lineage>
</organism>
<dbReference type="EMBL" id="KV875099">
    <property type="protein sequence ID" value="OIW27638.1"/>
    <property type="molecule type" value="Genomic_DNA"/>
</dbReference>
<proteinExistence type="predicted"/>
<dbReference type="InParanoid" id="A0A1J7IJH2"/>
<dbReference type="PANTHER" id="PTHR24416:SF611">
    <property type="entry name" value="TYROSINE-PROTEIN KINASE TRANSMEMBRANE RECEPTOR ROR"/>
    <property type="match status" value="1"/>
</dbReference>
<dbReference type="GO" id="GO:0005524">
    <property type="term" value="F:ATP binding"/>
    <property type="evidence" value="ECO:0007669"/>
    <property type="project" value="InterPro"/>
</dbReference>
<reference evidence="2 3" key="1">
    <citation type="submission" date="2016-10" db="EMBL/GenBank/DDBJ databases">
        <title>Draft genome sequence of Coniochaeta ligniaria NRRL30616, a lignocellulolytic fungus for bioabatement of inhibitors in plant biomass hydrolysates.</title>
        <authorList>
            <consortium name="DOE Joint Genome Institute"/>
            <person name="Jimenez D.J."/>
            <person name="Hector R.E."/>
            <person name="Riley R."/>
            <person name="Sun H."/>
            <person name="Grigoriev I.V."/>
            <person name="Van Elsas J.D."/>
            <person name="Nichols N.N."/>
        </authorList>
    </citation>
    <scope>NUCLEOTIDE SEQUENCE [LARGE SCALE GENOMIC DNA]</scope>
    <source>
        <strain evidence="2 3">NRRL 30616</strain>
    </source>
</reference>
<accession>A0A1J7IJH2</accession>
<dbReference type="InterPro" id="IPR000719">
    <property type="entry name" value="Prot_kinase_dom"/>
</dbReference>
<protein>
    <submittedName>
        <fullName evidence="2">Kinase-like protein</fullName>
    </submittedName>
</protein>